<dbReference type="Proteomes" id="UP000696413">
    <property type="component" value="Unassembled WGS sequence"/>
</dbReference>
<dbReference type="GO" id="GO:0016740">
    <property type="term" value="F:transferase activity"/>
    <property type="evidence" value="ECO:0007669"/>
    <property type="project" value="UniProtKB-KW"/>
</dbReference>
<name>A0ABS6HGF7_MYCGD</name>
<keyword evidence="3" id="KW-1185">Reference proteome</keyword>
<organism evidence="2 3">
    <name type="scientific">Mycolicibacterium goodii</name>
    <name type="common">Mycobacterium goodii</name>
    <dbReference type="NCBI Taxonomy" id="134601"/>
    <lineage>
        <taxon>Bacteria</taxon>
        <taxon>Bacillati</taxon>
        <taxon>Actinomycetota</taxon>
        <taxon>Actinomycetes</taxon>
        <taxon>Mycobacteriales</taxon>
        <taxon>Mycobacteriaceae</taxon>
        <taxon>Mycolicibacterium</taxon>
    </lineage>
</organism>
<keyword evidence="2" id="KW-0808">Transferase</keyword>
<proteinExistence type="predicted"/>
<reference evidence="2 3" key="1">
    <citation type="submission" date="2021-05" db="EMBL/GenBank/DDBJ databases">
        <title>Draft Genome Sequences of Clinical Respiratory Isolates of Mycobacterium goodii Recovered in Ireland.</title>
        <authorList>
            <person name="Flanagan P.R."/>
            <person name="Mok S."/>
            <person name="Roycroft E."/>
            <person name="Rogers T.R."/>
            <person name="Fitzgibbon M."/>
        </authorList>
    </citation>
    <scope>NUCLEOTIDE SEQUENCE [LARGE SCALE GENOMIC DNA]</scope>
    <source>
        <strain evidence="2 3">14IE55</strain>
    </source>
</reference>
<evidence type="ECO:0000313" key="3">
    <source>
        <dbReference type="Proteomes" id="UP000696413"/>
    </source>
</evidence>
<protein>
    <submittedName>
        <fullName evidence="2">Polysaccharide pyruvyl transferase family protein</fullName>
    </submittedName>
</protein>
<gene>
    <name evidence="2" type="ORF">KL859_00870</name>
</gene>
<sequence length="357" mass="37444">MSINSAADRDAAATSSTPSVGYLGWHGRGNLGDDAIYDAVRAQLPGVGFADLPVLPGERFRASLTGLNRSLRRSAQVIGGGTLIGRRHWRRLSGRGLKLTSAQGSYAIGVGVEDPVFEGRRSGSGPDELRRWIPLLSRFRVVSVRGPRSAELLADAGLSVKVAGDPALSLPRPDVAPQDGLIGLNLGFGDDLWGHDPAGVADVISGAVRELSTRGYRFVGILMNGSDRRWTAQALAGTGAHIVAPGDAAGAAAELARCSAVIVSRLHAGILAALSQTPVVSLEYQPKCRDFALSIDDERALMRTDALSASAVVERVLATLDDSQAIRARTRAAVDALRTCLDADYGVLRTDLGSPAP</sequence>
<dbReference type="RefSeq" id="WP_073675741.1">
    <property type="nucleotide sequence ID" value="NZ_JAHBOL010000013.1"/>
</dbReference>
<feature type="domain" description="Polysaccharide pyruvyl transferase" evidence="1">
    <location>
        <begin position="30"/>
        <end position="285"/>
    </location>
</feature>
<dbReference type="Pfam" id="PF04230">
    <property type="entry name" value="PS_pyruv_trans"/>
    <property type="match status" value="1"/>
</dbReference>
<evidence type="ECO:0000259" key="1">
    <source>
        <dbReference type="Pfam" id="PF04230"/>
    </source>
</evidence>
<dbReference type="PANTHER" id="PTHR36836:SF1">
    <property type="entry name" value="COLANIC ACID BIOSYNTHESIS PROTEIN WCAK"/>
    <property type="match status" value="1"/>
</dbReference>
<comment type="caution">
    <text evidence="2">The sequence shown here is derived from an EMBL/GenBank/DDBJ whole genome shotgun (WGS) entry which is preliminary data.</text>
</comment>
<dbReference type="EMBL" id="JAHBOM010000001">
    <property type="protein sequence ID" value="MBU8821426.1"/>
    <property type="molecule type" value="Genomic_DNA"/>
</dbReference>
<accession>A0ABS6HGF7</accession>
<dbReference type="InterPro" id="IPR007345">
    <property type="entry name" value="Polysacch_pyruvyl_Trfase"/>
</dbReference>
<evidence type="ECO:0000313" key="2">
    <source>
        <dbReference type="EMBL" id="MBU8821426.1"/>
    </source>
</evidence>
<dbReference type="PANTHER" id="PTHR36836">
    <property type="entry name" value="COLANIC ACID BIOSYNTHESIS PROTEIN WCAK"/>
    <property type="match status" value="1"/>
</dbReference>